<protein>
    <submittedName>
        <fullName evidence="2">CGNR zinc finger domain-containing protein</fullName>
    </submittedName>
</protein>
<proteinExistence type="predicted"/>
<evidence type="ECO:0000259" key="1">
    <source>
        <dbReference type="Pfam" id="PF11706"/>
    </source>
</evidence>
<dbReference type="Pfam" id="PF11706">
    <property type="entry name" value="zf-CGNR"/>
    <property type="match status" value="1"/>
</dbReference>
<organism evidence="2 3">
    <name type="scientific">Kocuria aegyptia</name>
    <dbReference type="NCBI Taxonomy" id="330943"/>
    <lineage>
        <taxon>Bacteria</taxon>
        <taxon>Bacillati</taxon>
        <taxon>Actinomycetota</taxon>
        <taxon>Actinomycetes</taxon>
        <taxon>Micrococcales</taxon>
        <taxon>Micrococcaceae</taxon>
        <taxon>Kocuria</taxon>
    </lineage>
</organism>
<feature type="domain" description="Zinc finger CGNR" evidence="1">
    <location>
        <begin position="149"/>
        <end position="191"/>
    </location>
</feature>
<dbReference type="Pfam" id="PF07336">
    <property type="entry name" value="ABATE"/>
    <property type="match status" value="1"/>
</dbReference>
<dbReference type="InterPro" id="IPR021005">
    <property type="entry name" value="Znf_CGNR"/>
</dbReference>
<name>A0ABP4WLP8_9MICC</name>
<accession>A0ABP4WLP8</accession>
<evidence type="ECO:0000313" key="2">
    <source>
        <dbReference type="EMBL" id="GAA1755612.1"/>
    </source>
</evidence>
<dbReference type="SUPFAM" id="SSF160904">
    <property type="entry name" value="Jann2411-like"/>
    <property type="match status" value="1"/>
</dbReference>
<sequence>MSDRHQTGQWLVPSDGHRWFFDSGAISLDFGYTGDFGYGIDAWESLRSPADLDAWLTDRFGPPRPASGASDYAGARQLRAAITSSARRVSSGRALRVTDIDTINRWAARPAVPPHLPGGTRAPSPASPEQMLASIAHDAIRTFTAPPGRVRECAADDCHLIFLDTSRPGSRRWCSMRRCGGRAKARTHYARAIQGEHS</sequence>
<dbReference type="InterPro" id="IPR010852">
    <property type="entry name" value="ABATE"/>
</dbReference>
<dbReference type="Gene3D" id="1.10.3300.10">
    <property type="entry name" value="Jann2411-like domain"/>
    <property type="match status" value="1"/>
</dbReference>
<dbReference type="EMBL" id="BAAAOA010000015">
    <property type="protein sequence ID" value="GAA1755612.1"/>
    <property type="molecule type" value="Genomic_DNA"/>
</dbReference>
<dbReference type="Proteomes" id="UP001501204">
    <property type="component" value="Unassembled WGS sequence"/>
</dbReference>
<keyword evidence="3" id="KW-1185">Reference proteome</keyword>
<dbReference type="RefSeq" id="WP_344120974.1">
    <property type="nucleotide sequence ID" value="NZ_BAAAOA010000015.1"/>
</dbReference>
<dbReference type="PANTHER" id="PTHR35525:SF3">
    <property type="entry name" value="BLL6575 PROTEIN"/>
    <property type="match status" value="1"/>
</dbReference>
<evidence type="ECO:0000313" key="3">
    <source>
        <dbReference type="Proteomes" id="UP001501204"/>
    </source>
</evidence>
<dbReference type="PANTHER" id="PTHR35525">
    <property type="entry name" value="BLL6575 PROTEIN"/>
    <property type="match status" value="1"/>
</dbReference>
<gene>
    <name evidence="2" type="ORF">GCM10009767_13690</name>
</gene>
<comment type="caution">
    <text evidence="2">The sequence shown here is derived from an EMBL/GenBank/DDBJ whole genome shotgun (WGS) entry which is preliminary data.</text>
</comment>
<reference evidence="3" key="1">
    <citation type="journal article" date="2019" name="Int. J. Syst. Evol. Microbiol.">
        <title>The Global Catalogue of Microorganisms (GCM) 10K type strain sequencing project: providing services to taxonomists for standard genome sequencing and annotation.</title>
        <authorList>
            <consortium name="The Broad Institute Genomics Platform"/>
            <consortium name="The Broad Institute Genome Sequencing Center for Infectious Disease"/>
            <person name="Wu L."/>
            <person name="Ma J."/>
        </authorList>
    </citation>
    <scope>NUCLEOTIDE SEQUENCE [LARGE SCALE GENOMIC DNA]</scope>
    <source>
        <strain evidence="3">JCM 14735</strain>
    </source>
</reference>
<dbReference type="InterPro" id="IPR023286">
    <property type="entry name" value="ABATE_dom_sf"/>
</dbReference>